<accession>A0A4Z1K0X0</accession>
<dbReference type="EMBL" id="PQXM01000023">
    <property type="protein sequence ID" value="TGO79779.1"/>
    <property type="molecule type" value="Genomic_DNA"/>
</dbReference>
<keyword evidence="3" id="KW-1185">Reference proteome</keyword>
<evidence type="ECO:0000313" key="2">
    <source>
        <dbReference type="EMBL" id="TGO79779.1"/>
    </source>
</evidence>
<comment type="caution">
    <text evidence="2">The sequence shown here is derived from an EMBL/GenBank/DDBJ whole genome shotgun (WGS) entry which is preliminary data.</text>
</comment>
<dbReference type="AlphaFoldDB" id="A0A4Z1K0X0"/>
<organism evidence="2 3">
    <name type="scientific">Botrytis elliptica</name>
    <dbReference type="NCBI Taxonomy" id="278938"/>
    <lineage>
        <taxon>Eukaryota</taxon>
        <taxon>Fungi</taxon>
        <taxon>Dikarya</taxon>
        <taxon>Ascomycota</taxon>
        <taxon>Pezizomycotina</taxon>
        <taxon>Leotiomycetes</taxon>
        <taxon>Helotiales</taxon>
        <taxon>Sclerotiniaceae</taxon>
        <taxon>Botrytis</taxon>
    </lineage>
</organism>
<name>A0A4Z1K0X0_9HELO</name>
<sequence length="77" mass="8777">MYASKKHRRTRSTLRKTVTRSAEFFRNAQLDRPGVRSQHSGTDMTENRVGPLGLVEVANIMIHDDDDDDDDDDGWDG</sequence>
<dbReference type="Proteomes" id="UP000297229">
    <property type="component" value="Unassembled WGS sequence"/>
</dbReference>
<evidence type="ECO:0000313" key="3">
    <source>
        <dbReference type="Proteomes" id="UP000297229"/>
    </source>
</evidence>
<gene>
    <name evidence="2" type="ORF">BELL_0023g00220</name>
</gene>
<evidence type="ECO:0000256" key="1">
    <source>
        <dbReference type="SAM" id="MobiDB-lite"/>
    </source>
</evidence>
<feature type="region of interest" description="Disordered" evidence="1">
    <location>
        <begin position="29"/>
        <end position="50"/>
    </location>
</feature>
<proteinExistence type="predicted"/>
<reference evidence="2 3" key="1">
    <citation type="submission" date="2017-12" db="EMBL/GenBank/DDBJ databases">
        <title>Comparative genomics of Botrytis spp.</title>
        <authorList>
            <person name="Valero-Jimenez C.A."/>
            <person name="Tapia P."/>
            <person name="Veloso J."/>
            <person name="Silva-Moreno E."/>
            <person name="Staats M."/>
            <person name="Valdes J.H."/>
            <person name="Van Kan J.A.L."/>
        </authorList>
    </citation>
    <scope>NUCLEOTIDE SEQUENCE [LARGE SCALE GENOMIC DNA]</scope>
    <source>
        <strain evidence="2 3">Be9601</strain>
    </source>
</reference>
<protein>
    <submittedName>
        <fullName evidence="2">Uncharacterized protein</fullName>
    </submittedName>
</protein>